<evidence type="ECO:0000313" key="1">
    <source>
        <dbReference type="EMBL" id="GHE00961.1"/>
    </source>
</evidence>
<dbReference type="AlphaFoldDB" id="A0A918YG66"/>
<keyword evidence="2" id="KW-1185">Reference proteome</keyword>
<reference evidence="1" key="1">
    <citation type="journal article" date="2014" name="Int. J. Syst. Evol. Microbiol.">
        <title>Complete genome sequence of Corynebacterium casei LMG S-19264T (=DSM 44701T), isolated from a smear-ripened cheese.</title>
        <authorList>
            <consortium name="US DOE Joint Genome Institute (JGI-PGF)"/>
            <person name="Walter F."/>
            <person name="Albersmeier A."/>
            <person name="Kalinowski J."/>
            <person name="Ruckert C."/>
        </authorList>
    </citation>
    <scope>NUCLEOTIDE SEQUENCE</scope>
    <source>
        <strain evidence="1">JCM 4714</strain>
    </source>
</reference>
<name>A0A918YG66_9ACTN</name>
<organism evidence="1 2">
    <name type="scientific">Streptomyces alanosinicus</name>
    <dbReference type="NCBI Taxonomy" id="68171"/>
    <lineage>
        <taxon>Bacteria</taxon>
        <taxon>Bacillati</taxon>
        <taxon>Actinomycetota</taxon>
        <taxon>Actinomycetes</taxon>
        <taxon>Kitasatosporales</taxon>
        <taxon>Streptomycetaceae</taxon>
        <taxon>Streptomyces</taxon>
    </lineage>
</organism>
<reference evidence="1" key="2">
    <citation type="submission" date="2020-09" db="EMBL/GenBank/DDBJ databases">
        <authorList>
            <person name="Sun Q."/>
            <person name="Ohkuma M."/>
        </authorList>
    </citation>
    <scope>NUCLEOTIDE SEQUENCE</scope>
    <source>
        <strain evidence="1">JCM 4714</strain>
    </source>
</reference>
<gene>
    <name evidence="1" type="ORF">GCM10010339_18100</name>
</gene>
<evidence type="ECO:0000313" key="2">
    <source>
        <dbReference type="Proteomes" id="UP000655443"/>
    </source>
</evidence>
<protein>
    <submittedName>
        <fullName evidence="1">Uncharacterized protein</fullName>
    </submittedName>
</protein>
<dbReference type="Proteomes" id="UP000655443">
    <property type="component" value="Unassembled WGS sequence"/>
</dbReference>
<dbReference type="EMBL" id="BMVG01000003">
    <property type="protein sequence ID" value="GHE00961.1"/>
    <property type="molecule type" value="Genomic_DNA"/>
</dbReference>
<comment type="caution">
    <text evidence="1">The sequence shown here is derived from an EMBL/GenBank/DDBJ whole genome shotgun (WGS) entry which is preliminary data.</text>
</comment>
<accession>A0A918YG66</accession>
<proteinExistence type="predicted"/>
<sequence length="39" mass="4330">MREAYSFVSFVCPRCGHALEGAYDIRRPGRVDSARAMPG</sequence>